<dbReference type="InterPro" id="IPR013128">
    <property type="entry name" value="Peptidase_C1A"/>
</dbReference>
<keyword evidence="12" id="KW-1185">Reference proteome</keyword>
<comment type="caution">
    <text evidence="11">The sequence shown here is derived from an EMBL/GenBank/DDBJ whole genome shotgun (WGS) entry which is preliminary data.</text>
</comment>
<feature type="signal peptide" evidence="9">
    <location>
        <begin position="1"/>
        <end position="23"/>
    </location>
</feature>
<evidence type="ECO:0000256" key="6">
    <source>
        <dbReference type="ARBA" id="ARBA00023145"/>
    </source>
</evidence>
<feature type="compositionally biased region" description="Acidic residues" evidence="8">
    <location>
        <begin position="112"/>
        <end position="134"/>
    </location>
</feature>
<name>A0AAN9TUP2_9HEMI</name>
<dbReference type="PROSITE" id="PS00139">
    <property type="entry name" value="THIOL_PROTEASE_CYS"/>
    <property type="match status" value="2"/>
</dbReference>
<reference evidence="11 12" key="1">
    <citation type="submission" date="2024-03" db="EMBL/GenBank/DDBJ databases">
        <title>Adaptation during the transition from Ophiocordyceps entomopathogen to insect associate is accompanied by gene loss and intensified selection.</title>
        <authorList>
            <person name="Ward C.M."/>
            <person name="Onetto C.A."/>
            <person name="Borneman A.R."/>
        </authorList>
    </citation>
    <scope>NUCLEOTIDE SEQUENCE [LARGE SCALE GENOMIC DNA]</scope>
    <source>
        <strain evidence="11">AWRI1</strain>
        <tissue evidence="11">Single Adult Female</tissue>
    </source>
</reference>
<dbReference type="InterPro" id="IPR038765">
    <property type="entry name" value="Papain-like_cys_pep_sf"/>
</dbReference>
<keyword evidence="7" id="KW-1015">Disulfide bond</keyword>
<evidence type="ECO:0000256" key="5">
    <source>
        <dbReference type="ARBA" id="ARBA00022807"/>
    </source>
</evidence>
<feature type="region of interest" description="Disordered" evidence="8">
    <location>
        <begin position="101"/>
        <end position="148"/>
    </location>
</feature>
<feature type="domain" description="Peptidase C1A papain C-terminal" evidence="10">
    <location>
        <begin position="146"/>
        <end position="399"/>
    </location>
</feature>
<dbReference type="Pfam" id="PF00112">
    <property type="entry name" value="Peptidase_C1"/>
    <property type="match status" value="2"/>
</dbReference>
<feature type="domain" description="Peptidase C1A papain C-terminal" evidence="10">
    <location>
        <begin position="515"/>
        <end position="769"/>
    </location>
</feature>
<feature type="region of interest" description="Disordered" evidence="8">
    <location>
        <begin position="482"/>
        <end position="509"/>
    </location>
</feature>
<evidence type="ECO:0000313" key="12">
    <source>
        <dbReference type="Proteomes" id="UP001367676"/>
    </source>
</evidence>
<dbReference type="InterPro" id="IPR000668">
    <property type="entry name" value="Peptidase_C1A_C"/>
</dbReference>
<evidence type="ECO:0000256" key="3">
    <source>
        <dbReference type="ARBA" id="ARBA00022729"/>
    </source>
</evidence>
<evidence type="ECO:0000313" key="11">
    <source>
        <dbReference type="EMBL" id="KAK7605242.1"/>
    </source>
</evidence>
<keyword evidence="3 9" id="KW-0732">Signal</keyword>
<evidence type="ECO:0000256" key="2">
    <source>
        <dbReference type="ARBA" id="ARBA00022670"/>
    </source>
</evidence>
<comment type="similarity">
    <text evidence="1">Belongs to the peptidase C1 family.</text>
</comment>
<dbReference type="GO" id="GO:0006508">
    <property type="term" value="P:proteolysis"/>
    <property type="evidence" value="ECO:0007669"/>
    <property type="project" value="UniProtKB-KW"/>
</dbReference>
<keyword evidence="2" id="KW-0645">Protease</keyword>
<dbReference type="SMART" id="SM00645">
    <property type="entry name" value="Pept_C1"/>
    <property type="match status" value="2"/>
</dbReference>
<keyword evidence="6" id="KW-0865">Zymogen</keyword>
<dbReference type="EMBL" id="JBBCAQ010000002">
    <property type="protein sequence ID" value="KAK7605242.1"/>
    <property type="molecule type" value="Genomic_DNA"/>
</dbReference>
<dbReference type="Gene3D" id="3.90.70.10">
    <property type="entry name" value="Cysteine proteinases"/>
    <property type="match status" value="2"/>
</dbReference>
<evidence type="ECO:0000259" key="10">
    <source>
        <dbReference type="SMART" id="SM00645"/>
    </source>
</evidence>
<dbReference type="PROSITE" id="PS00639">
    <property type="entry name" value="THIOL_PROTEASE_HIS"/>
    <property type="match status" value="2"/>
</dbReference>
<dbReference type="InterPro" id="IPR000169">
    <property type="entry name" value="Pept_cys_AS"/>
</dbReference>
<evidence type="ECO:0000256" key="1">
    <source>
        <dbReference type="ARBA" id="ARBA00008455"/>
    </source>
</evidence>
<accession>A0AAN9TUP2</accession>
<evidence type="ECO:0000256" key="7">
    <source>
        <dbReference type="ARBA" id="ARBA00023157"/>
    </source>
</evidence>
<evidence type="ECO:0000256" key="4">
    <source>
        <dbReference type="ARBA" id="ARBA00022801"/>
    </source>
</evidence>
<dbReference type="AlphaFoldDB" id="A0AAN9TUP2"/>
<dbReference type="InterPro" id="IPR025660">
    <property type="entry name" value="Pept_his_AS"/>
</dbReference>
<keyword evidence="5" id="KW-0788">Thiol protease</keyword>
<keyword evidence="4" id="KW-0378">Hydrolase</keyword>
<dbReference type="PANTHER" id="PTHR12411">
    <property type="entry name" value="CYSTEINE PROTEASE FAMILY C1-RELATED"/>
    <property type="match status" value="1"/>
</dbReference>
<sequence length="772" mass="87675">MDRFRFLGRTFALTLFLATLALCHEDVFNLKDKSRNLITVDRLRSIAKHVNSLDTTWEAELLESWVKKDATVLDLNHLTGTFDPNLIDKTKFEMKMQNDNDYHEHKDKDMGGDDDDDDDDSDEDDSSDSNEKEDDEKAVQCEDNGLPKNFDAREKWPKCNSTISHIYDQGNCGSCWAASAVAAFTDRVCIQSNGKHTELRSVQQVLSCCHKGAAKDGCNGGWPMSAFDYIRRNGLSTGGDYDSKQGCQPYRIKPCAHRVNSTKLKSCSSYKQEIAHKCKLHCYNTNYKTAFKKDRIKVKSHYYLDPCAVMNEIYRRGPVVAAFAVYEDFLVYKKGVYQYTTGNIHGWHAVRVIGWGEEKGTPYWLATNSWNDLWGENGYFKIIRDTPGNGFFQETTFSLTLPFAISALHSQDFLDLKDKSRNLIPVSRLKDIAQRVNSLNTTWEAELPKSWTEDDTLLDLSHLTGTLDPSLFDKSEFKMKTIKSDDDDDSDEDDSSDSNEKEDDEKAVQCVDNGLPKNFDAREKWPKCKSTISHIYDQGNCGACWATSTVAAFTDRLCIQSNGKHKELRSVQQIISCCHKGAAKDGCNGGDHFFAFDYIRRNGLSTGGDYDSKKGCQPYRIKPCAHHVNGTKLKLCSSYPLETAHKCKLHCYNKNYGTPFKKDRIKVKNVYYLDPCAIMNDIYRYGPVVAAFAVYEDFLLYKKGVYQYITGKILGWHAVRIIGWGEEKGTPYWLATNSWNESWGEEGYFRIIRGSPGNGFFEEEVAACTVDV</sequence>
<dbReference type="PRINTS" id="PR00705">
    <property type="entry name" value="PAPAIN"/>
</dbReference>
<evidence type="ECO:0000256" key="8">
    <source>
        <dbReference type="SAM" id="MobiDB-lite"/>
    </source>
</evidence>
<organism evidence="11 12">
    <name type="scientific">Parthenolecanium corni</name>
    <dbReference type="NCBI Taxonomy" id="536013"/>
    <lineage>
        <taxon>Eukaryota</taxon>
        <taxon>Metazoa</taxon>
        <taxon>Ecdysozoa</taxon>
        <taxon>Arthropoda</taxon>
        <taxon>Hexapoda</taxon>
        <taxon>Insecta</taxon>
        <taxon>Pterygota</taxon>
        <taxon>Neoptera</taxon>
        <taxon>Paraneoptera</taxon>
        <taxon>Hemiptera</taxon>
        <taxon>Sternorrhyncha</taxon>
        <taxon>Coccoidea</taxon>
        <taxon>Coccidae</taxon>
        <taxon>Parthenolecanium</taxon>
    </lineage>
</organism>
<gene>
    <name evidence="11" type="ORF">V9T40_007100</name>
</gene>
<feature type="chain" id="PRO_5043000497" description="Peptidase C1A papain C-terminal domain-containing protein" evidence="9">
    <location>
        <begin position="24"/>
        <end position="772"/>
    </location>
</feature>
<dbReference type="SUPFAM" id="SSF54001">
    <property type="entry name" value="Cysteine proteinases"/>
    <property type="match status" value="2"/>
</dbReference>
<proteinExistence type="inferred from homology"/>
<dbReference type="Proteomes" id="UP001367676">
    <property type="component" value="Unassembled WGS sequence"/>
</dbReference>
<dbReference type="FunFam" id="3.90.70.10:FF:000031">
    <property type="entry name" value="Cathepsin B"/>
    <property type="match status" value="2"/>
</dbReference>
<feature type="compositionally biased region" description="Acidic residues" evidence="8">
    <location>
        <begin position="485"/>
        <end position="505"/>
    </location>
</feature>
<dbReference type="CDD" id="cd02620">
    <property type="entry name" value="Peptidase_C1A_CathepsinB"/>
    <property type="match status" value="2"/>
</dbReference>
<feature type="compositionally biased region" description="Basic and acidic residues" evidence="8">
    <location>
        <begin position="101"/>
        <end position="111"/>
    </location>
</feature>
<evidence type="ECO:0000256" key="9">
    <source>
        <dbReference type="SAM" id="SignalP"/>
    </source>
</evidence>
<dbReference type="GO" id="GO:0008234">
    <property type="term" value="F:cysteine-type peptidase activity"/>
    <property type="evidence" value="ECO:0007669"/>
    <property type="project" value="UniProtKB-KW"/>
</dbReference>
<protein>
    <recommendedName>
        <fullName evidence="10">Peptidase C1A papain C-terminal domain-containing protein</fullName>
    </recommendedName>
</protein>